<protein>
    <submittedName>
        <fullName evidence="1">Uncharacterized protein</fullName>
    </submittedName>
</protein>
<dbReference type="Proteomes" id="UP000322983">
    <property type="component" value="Chromosome"/>
</dbReference>
<gene>
    <name evidence="1" type="ORF">IC006_1455</name>
    <name evidence="2" type="ORF">IC007_1432</name>
</gene>
<evidence type="ECO:0000313" key="2">
    <source>
        <dbReference type="EMBL" id="BBG26908.1"/>
    </source>
</evidence>
<dbReference type="KEGG" id="step:IC006_1455"/>
<evidence type="ECO:0000313" key="4">
    <source>
        <dbReference type="Proteomes" id="UP000325030"/>
    </source>
</evidence>
<accession>A0A510E4D1</accession>
<name>A0A510DVB2_9CREN</name>
<evidence type="ECO:0000313" key="3">
    <source>
        <dbReference type="Proteomes" id="UP000322983"/>
    </source>
</evidence>
<dbReference type="Proteomes" id="UP000325030">
    <property type="component" value="Chromosome"/>
</dbReference>
<dbReference type="OrthoDB" id="57108at2157"/>
<reference evidence="4" key="1">
    <citation type="submission" date="2018-09" db="EMBL/GenBank/DDBJ databases">
        <title>Complete Genome Sequencing of Sulfolobus sp. JCM 16834.</title>
        <authorList>
            <person name="Kato S."/>
            <person name="Itoh T."/>
            <person name="Ohkuma M."/>
        </authorList>
    </citation>
    <scope>NUCLEOTIDE SEQUENCE [LARGE SCALE GENOMIC DNA]</scope>
    <source>
        <strain evidence="4">IC-007</strain>
    </source>
</reference>
<evidence type="ECO:0000313" key="1">
    <source>
        <dbReference type="EMBL" id="BBG24151.1"/>
    </source>
</evidence>
<accession>A0A510DVB2</accession>
<dbReference type="EMBL" id="AP018930">
    <property type="protein sequence ID" value="BBG26908.1"/>
    <property type="molecule type" value="Genomic_DNA"/>
</dbReference>
<proteinExistence type="predicted"/>
<dbReference type="EMBL" id="AP018929">
    <property type="protein sequence ID" value="BBG24151.1"/>
    <property type="molecule type" value="Genomic_DNA"/>
</dbReference>
<keyword evidence="3" id="KW-1185">Reference proteome</keyword>
<dbReference type="GeneID" id="41717770"/>
<organism evidence="1 3">
    <name type="scientific">Sulfuracidifex tepidarius</name>
    <dbReference type="NCBI Taxonomy" id="1294262"/>
    <lineage>
        <taxon>Archaea</taxon>
        <taxon>Thermoproteota</taxon>
        <taxon>Thermoprotei</taxon>
        <taxon>Sulfolobales</taxon>
        <taxon>Sulfolobaceae</taxon>
        <taxon>Sulfuracidifex</taxon>
    </lineage>
</organism>
<reference evidence="1 3" key="2">
    <citation type="journal article" date="2020" name="Int. J. Syst. Evol. Microbiol.">
        <title>Sulfuracidifex tepidarius gen. nov., sp. nov. and transfer of Sulfolobus metallicus Huber and Stetter 1992 to the genus Sulfuracidifex as Sulfuracidifex metallicus comb. nov.</title>
        <authorList>
            <person name="Itoh T."/>
            <person name="Miura T."/>
            <person name="Sakai H.D."/>
            <person name="Kato S."/>
            <person name="Ohkuma M."/>
            <person name="Takashina T."/>
        </authorList>
    </citation>
    <scope>NUCLEOTIDE SEQUENCE [LARGE SCALE GENOMIC DNA]</scope>
    <source>
        <strain evidence="1 3">IC-006</strain>
        <strain evidence="2">IC-007</strain>
    </source>
</reference>
<dbReference type="AlphaFoldDB" id="A0A510DVB2"/>
<sequence>MTSELERKIAYWRCQNKPVIFIAKTLKIPCDDVRKVLFSWKKRTQGYLDSLEAKTVLLNPDIRGLLHSTDLTSDYAVKLLSNENVVNYMVLNRNEKHNRYMDCLRYHILLVQG</sequence>
<dbReference type="RefSeq" id="WP_054845149.1">
    <property type="nucleotide sequence ID" value="NZ_AP018929.1"/>
</dbReference>